<comment type="caution">
    <text evidence="1">The sequence shown here is derived from an EMBL/GenBank/DDBJ whole genome shotgun (WGS) entry which is preliminary data.</text>
</comment>
<name>A0A498HRN1_MALDO</name>
<organism evidence="1 2">
    <name type="scientific">Malus domestica</name>
    <name type="common">Apple</name>
    <name type="synonym">Pyrus malus</name>
    <dbReference type="NCBI Taxonomy" id="3750"/>
    <lineage>
        <taxon>Eukaryota</taxon>
        <taxon>Viridiplantae</taxon>
        <taxon>Streptophyta</taxon>
        <taxon>Embryophyta</taxon>
        <taxon>Tracheophyta</taxon>
        <taxon>Spermatophyta</taxon>
        <taxon>Magnoliopsida</taxon>
        <taxon>eudicotyledons</taxon>
        <taxon>Gunneridae</taxon>
        <taxon>Pentapetalae</taxon>
        <taxon>rosids</taxon>
        <taxon>fabids</taxon>
        <taxon>Rosales</taxon>
        <taxon>Rosaceae</taxon>
        <taxon>Amygdaloideae</taxon>
        <taxon>Maleae</taxon>
        <taxon>Malus</taxon>
    </lineage>
</organism>
<gene>
    <name evidence="1" type="ORF">DVH24_021286</name>
</gene>
<evidence type="ECO:0000313" key="2">
    <source>
        <dbReference type="Proteomes" id="UP000290289"/>
    </source>
</evidence>
<evidence type="ECO:0000313" key="1">
    <source>
        <dbReference type="EMBL" id="RXH74106.1"/>
    </source>
</evidence>
<accession>A0A498HRN1</accession>
<dbReference type="EMBL" id="RDQH01000341">
    <property type="protein sequence ID" value="RXH74106.1"/>
    <property type="molecule type" value="Genomic_DNA"/>
</dbReference>
<dbReference type="AlphaFoldDB" id="A0A498HRN1"/>
<sequence length="86" mass="10067">MASFSQFENEKLKAFPIFPGGMRYMPKIIRNKAMFPILFQNFLEEKLTLNWTCKSDDMFPKKKKKKPGYLIAMGNQKGNKNTFPLL</sequence>
<dbReference type="Proteomes" id="UP000290289">
    <property type="component" value="Chromosome 15"/>
</dbReference>
<protein>
    <submittedName>
        <fullName evidence="1">Uncharacterized protein</fullName>
    </submittedName>
</protein>
<keyword evidence="2" id="KW-1185">Reference proteome</keyword>
<proteinExistence type="predicted"/>
<reference evidence="1 2" key="1">
    <citation type="submission" date="2018-10" db="EMBL/GenBank/DDBJ databases">
        <title>A high-quality apple genome assembly.</title>
        <authorList>
            <person name="Hu J."/>
        </authorList>
    </citation>
    <scope>NUCLEOTIDE SEQUENCE [LARGE SCALE GENOMIC DNA]</scope>
    <source>
        <strain evidence="2">cv. HFTH1</strain>
        <tissue evidence="1">Young leaf</tissue>
    </source>
</reference>